<name>A0A2M9BJ35_9ACTN</name>
<evidence type="ECO:0000256" key="1">
    <source>
        <dbReference type="SAM" id="SignalP"/>
    </source>
</evidence>
<accession>A0A2M9BJ35</accession>
<keyword evidence="4" id="KW-1185">Reference proteome</keyword>
<dbReference type="Gene3D" id="2.60.40.2700">
    <property type="match status" value="1"/>
</dbReference>
<dbReference type="InterPro" id="IPR024079">
    <property type="entry name" value="MetalloPept_cat_dom_sf"/>
</dbReference>
<organism evidence="3 4">
    <name type="scientific">Mumia flava</name>
    <dbReference type="NCBI Taxonomy" id="1348852"/>
    <lineage>
        <taxon>Bacteria</taxon>
        <taxon>Bacillati</taxon>
        <taxon>Actinomycetota</taxon>
        <taxon>Actinomycetes</taxon>
        <taxon>Propionibacteriales</taxon>
        <taxon>Nocardioidaceae</taxon>
        <taxon>Mumia</taxon>
    </lineage>
</organism>
<dbReference type="InterPro" id="IPR022603">
    <property type="entry name" value="DUF3152"/>
</dbReference>
<protein>
    <submittedName>
        <fullName evidence="3">Uncharacterized protein DUF3152</fullName>
    </submittedName>
</protein>
<dbReference type="GO" id="GO:0008237">
    <property type="term" value="F:metallopeptidase activity"/>
    <property type="evidence" value="ECO:0007669"/>
    <property type="project" value="InterPro"/>
</dbReference>
<dbReference type="OrthoDB" id="9779865at2"/>
<reference evidence="3 4" key="1">
    <citation type="submission" date="2017-11" db="EMBL/GenBank/DDBJ databases">
        <title>Genomic Encyclopedia of Archaeal and Bacterial Type Strains, Phase II (KMG-II): From Individual Species to Whole Genera.</title>
        <authorList>
            <person name="Goeker M."/>
        </authorList>
    </citation>
    <scope>NUCLEOTIDE SEQUENCE [LARGE SCALE GENOMIC DNA]</scope>
    <source>
        <strain evidence="3 4">DSM 27763</strain>
    </source>
</reference>
<feature type="signal peptide" evidence="1">
    <location>
        <begin position="1"/>
        <end position="20"/>
    </location>
</feature>
<dbReference type="Proteomes" id="UP000230842">
    <property type="component" value="Unassembled WGS sequence"/>
</dbReference>
<evidence type="ECO:0000313" key="3">
    <source>
        <dbReference type="EMBL" id="PJJ57968.1"/>
    </source>
</evidence>
<dbReference type="RefSeq" id="WP_100414811.1">
    <property type="nucleotide sequence ID" value="NZ_PGEZ01000001.1"/>
</dbReference>
<comment type="caution">
    <text evidence="3">The sequence shown here is derived from an EMBL/GenBank/DDBJ whole genome shotgun (WGS) entry which is preliminary data.</text>
</comment>
<proteinExistence type="predicted"/>
<dbReference type="Gene3D" id="3.40.390.10">
    <property type="entry name" value="Collagenase (Catalytic Domain)"/>
    <property type="match status" value="1"/>
</dbReference>
<dbReference type="Pfam" id="PF11350">
    <property type="entry name" value="DUF3152"/>
    <property type="match status" value="1"/>
</dbReference>
<dbReference type="EMBL" id="PGEZ01000001">
    <property type="protein sequence ID" value="PJJ57968.1"/>
    <property type="molecule type" value="Genomic_DNA"/>
</dbReference>
<sequence>MLVRALAATLLLSLVPSAPAAAAGANPAAMRGPAATDRQATVAAQQEITVVLRPRTVGTVRFRQTLRRTLGRYSVRDNTYATRWLRDGRPIRGATKARYRLRAADVGHRIAVRVTVRHPGHVPRVTRSVGRRVKHVRDVRATVRYTVRRDGSFTKAMRTFRRQVAETLNDPRGWRAAGVRFKRVSSGGSMTVVLARASRLPRYSSVCSVQWSCRVGRYAIINRLRWRTASPAWNAAADTTRRGYRHMVVNHEVGHWLGWGHKQCSRQGRRAAVMMQQSISLGGCRFNSWPKRAELRVPRYR</sequence>
<evidence type="ECO:0000259" key="2">
    <source>
        <dbReference type="Pfam" id="PF11350"/>
    </source>
</evidence>
<feature type="domain" description="DUF3152" evidence="2">
    <location>
        <begin position="127"/>
        <end position="281"/>
    </location>
</feature>
<dbReference type="SUPFAM" id="SSF55486">
    <property type="entry name" value="Metalloproteases ('zincins'), catalytic domain"/>
    <property type="match status" value="1"/>
</dbReference>
<evidence type="ECO:0000313" key="4">
    <source>
        <dbReference type="Proteomes" id="UP000230842"/>
    </source>
</evidence>
<keyword evidence="1" id="KW-0732">Signal</keyword>
<gene>
    <name evidence="3" type="ORF">CLV56_2211</name>
</gene>
<dbReference type="AlphaFoldDB" id="A0A2M9BJ35"/>
<feature type="chain" id="PRO_5038368802" evidence="1">
    <location>
        <begin position="21"/>
        <end position="301"/>
    </location>
</feature>